<feature type="compositionally biased region" description="Low complexity" evidence="1">
    <location>
        <begin position="164"/>
        <end position="174"/>
    </location>
</feature>
<evidence type="ECO:0000313" key="2">
    <source>
        <dbReference type="EMBL" id="KAB5589726.1"/>
    </source>
</evidence>
<evidence type="ECO:0000256" key="1">
    <source>
        <dbReference type="SAM" id="MobiDB-lite"/>
    </source>
</evidence>
<sequence length="369" mass="40595">MSTPEQLNHFAVILEKCDLNLIDILVSLMNHDVPSNGALQRLRSQLCNPKNLNRVAATLLNAPETSEISRRIAQNIVSHQLVREMAAVVEKSSGNHFNASHMTVEKILEFSREKLAKELNSKCPHLWQILQVLLDTSAAKSAVDYLGACNDYLTSVLPKAGSINPNAPRPTNNATKEEMHELSPENIRRTTGEKAQKRQSELAAVRCVSIFSILMQSSNARCNRLQTLVGLFTHSTHTPESVVELLAHAGLSIAPSSINNMVHSMSRDAVDKLKTGSELKPRAFGYDNLDISFKTEGPTIDYHGHIAHITTGTIIPVHGATLDDMRVSKEIWAKSPINPLRNPLEPVIVPTHKLLMVTDGLACEEVLPA</sequence>
<dbReference type="AlphaFoldDB" id="A0A5N5QE54"/>
<feature type="region of interest" description="Disordered" evidence="1">
    <location>
        <begin position="162"/>
        <end position="193"/>
    </location>
</feature>
<name>A0A5N5QE54_9AGAM</name>
<feature type="compositionally biased region" description="Basic and acidic residues" evidence="1">
    <location>
        <begin position="175"/>
        <end position="193"/>
    </location>
</feature>
<proteinExistence type="predicted"/>
<accession>A0A5N5QE54</accession>
<dbReference type="Proteomes" id="UP000383932">
    <property type="component" value="Unassembled WGS sequence"/>
</dbReference>
<organism evidence="2 3">
    <name type="scientific">Ceratobasidium theobromae</name>
    <dbReference type="NCBI Taxonomy" id="1582974"/>
    <lineage>
        <taxon>Eukaryota</taxon>
        <taxon>Fungi</taxon>
        <taxon>Dikarya</taxon>
        <taxon>Basidiomycota</taxon>
        <taxon>Agaricomycotina</taxon>
        <taxon>Agaricomycetes</taxon>
        <taxon>Cantharellales</taxon>
        <taxon>Ceratobasidiaceae</taxon>
        <taxon>Ceratobasidium</taxon>
    </lineage>
</organism>
<reference evidence="2 3" key="1">
    <citation type="journal article" date="2019" name="Fungal Biol. Biotechnol.">
        <title>Draft genome sequence of fastidious pathogen Ceratobasidium theobromae, which causes vascular-streak dieback in Theobroma cacao.</title>
        <authorList>
            <person name="Ali S.S."/>
            <person name="Asman A."/>
            <person name="Shao J."/>
            <person name="Firmansyah A.P."/>
            <person name="Susilo A.W."/>
            <person name="Rosmana A."/>
            <person name="McMahon P."/>
            <person name="Junaid M."/>
            <person name="Guest D."/>
            <person name="Kheng T.Y."/>
            <person name="Meinhardt L.W."/>
            <person name="Bailey B.A."/>
        </authorList>
    </citation>
    <scope>NUCLEOTIDE SEQUENCE [LARGE SCALE GENOMIC DNA]</scope>
    <source>
        <strain evidence="2 3">CT2</strain>
    </source>
</reference>
<dbReference type="OrthoDB" id="4743193at2759"/>
<protein>
    <submittedName>
        <fullName evidence="2">Uncharacterized protein</fullName>
    </submittedName>
</protein>
<gene>
    <name evidence="2" type="ORF">CTheo_6842</name>
</gene>
<keyword evidence="3" id="KW-1185">Reference proteome</keyword>
<dbReference type="EMBL" id="SSOP01000236">
    <property type="protein sequence ID" value="KAB5589726.1"/>
    <property type="molecule type" value="Genomic_DNA"/>
</dbReference>
<comment type="caution">
    <text evidence="2">The sequence shown here is derived from an EMBL/GenBank/DDBJ whole genome shotgun (WGS) entry which is preliminary data.</text>
</comment>
<evidence type="ECO:0000313" key="3">
    <source>
        <dbReference type="Proteomes" id="UP000383932"/>
    </source>
</evidence>